<evidence type="ECO:0000313" key="1">
    <source>
        <dbReference type="EMBL" id="PFH49985.1"/>
    </source>
</evidence>
<proteinExistence type="predicted"/>
<gene>
    <name evidence="1" type="ORF">AMATHDRAFT_48250</name>
</gene>
<sequence>MVQSRLKNTILYTVPEPISGPLLGLDKRVQAPEGAAAAEFNVEPPLFNEEALMAIYEDILSAPKPELGPGTDNIALQVSQEEEDLVMIGVVEQWLQGSFPSVDDLENATIEPNNSSYTV</sequence>
<dbReference type="EMBL" id="KZ302014">
    <property type="protein sequence ID" value="PFH49985.1"/>
    <property type="molecule type" value="Genomic_DNA"/>
</dbReference>
<keyword evidence="2" id="KW-1185">Reference proteome</keyword>
<dbReference type="AlphaFoldDB" id="A0A2A9NG57"/>
<accession>A0A2A9NG57</accession>
<evidence type="ECO:0000313" key="2">
    <source>
        <dbReference type="Proteomes" id="UP000242287"/>
    </source>
</evidence>
<reference evidence="1 2" key="1">
    <citation type="submission" date="2014-02" db="EMBL/GenBank/DDBJ databases">
        <title>Transposable element dynamics among asymbiotic and ectomycorrhizal Amanita fungi.</title>
        <authorList>
            <consortium name="DOE Joint Genome Institute"/>
            <person name="Hess J."/>
            <person name="Skrede I."/>
            <person name="Wolfe B."/>
            <person name="LaButti K."/>
            <person name="Ohm R.A."/>
            <person name="Grigoriev I.V."/>
            <person name="Pringle A."/>
        </authorList>
    </citation>
    <scope>NUCLEOTIDE SEQUENCE [LARGE SCALE GENOMIC DNA]</scope>
    <source>
        <strain evidence="1 2">SKay4041</strain>
    </source>
</reference>
<organism evidence="1 2">
    <name type="scientific">Amanita thiersii Skay4041</name>
    <dbReference type="NCBI Taxonomy" id="703135"/>
    <lineage>
        <taxon>Eukaryota</taxon>
        <taxon>Fungi</taxon>
        <taxon>Dikarya</taxon>
        <taxon>Basidiomycota</taxon>
        <taxon>Agaricomycotina</taxon>
        <taxon>Agaricomycetes</taxon>
        <taxon>Agaricomycetidae</taxon>
        <taxon>Agaricales</taxon>
        <taxon>Pluteineae</taxon>
        <taxon>Amanitaceae</taxon>
        <taxon>Amanita</taxon>
    </lineage>
</organism>
<name>A0A2A9NG57_9AGAR</name>
<protein>
    <submittedName>
        <fullName evidence="1">Uncharacterized protein</fullName>
    </submittedName>
</protein>
<dbReference type="Proteomes" id="UP000242287">
    <property type="component" value="Unassembled WGS sequence"/>
</dbReference>